<accession>A0A5Q0Q755</accession>
<protein>
    <recommendedName>
        <fullName evidence="3">DUF4369 domain-containing protein</fullName>
    </recommendedName>
</protein>
<sequence>MRYYFLLFVCCVFFNSCRSSGNEVRISVEHLNLDSVGLQLSHYMTGQEILDTMIPVADYVAVSGLPADMYIVTLRWPRTYIPHHYLKNRSFQDGLGTQYMVNKTFYIDSEQQPEYKFSFDHGLQVEEIEMNEVGEVNIDYGACENCKIADRYWKVYTDFLNRKDSAITKLSENYYSALAKKDTSSRRQYQQIEAYKSDVNTDDLFLNQFDQLTSSYSNNPVSSFFVYFQSNMDSKNNRYRANFEQLKGDAVSSPYYQKIAEKQRDK</sequence>
<dbReference type="AlphaFoldDB" id="A0A5Q0Q755"/>
<dbReference type="EMBL" id="CP045652">
    <property type="protein sequence ID" value="QGA25084.1"/>
    <property type="molecule type" value="Genomic_DNA"/>
</dbReference>
<keyword evidence="2" id="KW-1185">Reference proteome</keyword>
<proteinExistence type="predicted"/>
<evidence type="ECO:0008006" key="3">
    <source>
        <dbReference type="Google" id="ProtNLM"/>
    </source>
</evidence>
<organism evidence="1 2">
    <name type="scientific">Sphingobacterium zhuxiongii</name>
    <dbReference type="NCBI Taxonomy" id="2662364"/>
    <lineage>
        <taxon>Bacteria</taxon>
        <taxon>Pseudomonadati</taxon>
        <taxon>Bacteroidota</taxon>
        <taxon>Sphingobacteriia</taxon>
        <taxon>Sphingobacteriales</taxon>
        <taxon>Sphingobacteriaceae</taxon>
        <taxon>Sphingobacterium</taxon>
    </lineage>
</organism>
<evidence type="ECO:0000313" key="1">
    <source>
        <dbReference type="EMBL" id="QGA25084.1"/>
    </source>
</evidence>
<evidence type="ECO:0000313" key="2">
    <source>
        <dbReference type="Proteomes" id="UP000326921"/>
    </source>
</evidence>
<name>A0A5Q0Q755_9SPHI</name>
<dbReference type="RefSeq" id="WP_153509406.1">
    <property type="nucleotide sequence ID" value="NZ_CP045652.1"/>
</dbReference>
<dbReference type="Proteomes" id="UP000326921">
    <property type="component" value="Chromosome"/>
</dbReference>
<gene>
    <name evidence="1" type="ORF">GFH32_01540</name>
</gene>
<dbReference type="KEGG" id="sphe:GFH32_01540"/>
<reference evidence="1 2" key="1">
    <citation type="submission" date="2019-10" db="EMBL/GenBank/DDBJ databases">
        <authorList>
            <person name="Dong K."/>
        </authorList>
    </citation>
    <scope>NUCLEOTIDE SEQUENCE [LARGE SCALE GENOMIC DNA]</scope>
    <source>
        <strain evidence="2">dk4302</strain>
    </source>
</reference>